<dbReference type="Gene3D" id="1.10.10.60">
    <property type="entry name" value="Homeodomain-like"/>
    <property type="match status" value="1"/>
</dbReference>
<dbReference type="EMBL" id="SSSM01000005">
    <property type="protein sequence ID" value="THG29299.1"/>
    <property type="molecule type" value="Genomic_DNA"/>
</dbReference>
<dbReference type="SUPFAM" id="SSF46689">
    <property type="entry name" value="Homeodomain-like"/>
    <property type="match status" value="1"/>
</dbReference>
<dbReference type="PRINTS" id="PR00032">
    <property type="entry name" value="HTHARAC"/>
</dbReference>
<dbReference type="InterPro" id="IPR050204">
    <property type="entry name" value="AraC_XylS_family_regulators"/>
</dbReference>
<name>A0A4S4FGD0_9MICO</name>
<dbReference type="Proteomes" id="UP000309133">
    <property type="component" value="Unassembled WGS sequence"/>
</dbReference>
<keyword evidence="2" id="KW-0238">DNA-binding</keyword>
<dbReference type="RefSeq" id="WP_136427630.1">
    <property type="nucleotide sequence ID" value="NZ_SSSM01000005.1"/>
</dbReference>
<dbReference type="Pfam" id="PF12833">
    <property type="entry name" value="HTH_18"/>
    <property type="match status" value="1"/>
</dbReference>
<evidence type="ECO:0000256" key="2">
    <source>
        <dbReference type="ARBA" id="ARBA00023125"/>
    </source>
</evidence>
<dbReference type="AlphaFoldDB" id="A0A4S4FGD0"/>
<keyword evidence="6" id="KW-1185">Reference proteome</keyword>
<dbReference type="Pfam" id="PF14525">
    <property type="entry name" value="AraC_binding_2"/>
    <property type="match status" value="1"/>
</dbReference>
<dbReference type="PANTHER" id="PTHR46796">
    <property type="entry name" value="HTH-TYPE TRANSCRIPTIONAL ACTIVATOR RHAS-RELATED"/>
    <property type="match status" value="1"/>
</dbReference>
<keyword evidence="1" id="KW-0805">Transcription regulation</keyword>
<dbReference type="OrthoDB" id="9799345at2"/>
<dbReference type="GO" id="GO:0003700">
    <property type="term" value="F:DNA-binding transcription factor activity"/>
    <property type="evidence" value="ECO:0007669"/>
    <property type="project" value="InterPro"/>
</dbReference>
<dbReference type="PROSITE" id="PS01124">
    <property type="entry name" value="HTH_ARAC_FAMILY_2"/>
    <property type="match status" value="1"/>
</dbReference>
<dbReference type="SMART" id="SM00342">
    <property type="entry name" value="HTH_ARAC"/>
    <property type="match status" value="1"/>
</dbReference>
<evidence type="ECO:0000313" key="5">
    <source>
        <dbReference type="EMBL" id="THG29299.1"/>
    </source>
</evidence>
<reference evidence="5 6" key="1">
    <citation type="submission" date="2019-04" db="EMBL/GenBank/DDBJ databases">
        <authorList>
            <person name="Jiang L."/>
        </authorList>
    </citation>
    <scope>NUCLEOTIDE SEQUENCE [LARGE SCALE GENOMIC DNA]</scope>
    <source>
        <strain evidence="5 6">YIM 131853</strain>
    </source>
</reference>
<evidence type="ECO:0000256" key="1">
    <source>
        <dbReference type="ARBA" id="ARBA00023015"/>
    </source>
</evidence>
<organism evidence="5 6">
    <name type="scientific">Naasia lichenicola</name>
    <dbReference type="NCBI Taxonomy" id="2565933"/>
    <lineage>
        <taxon>Bacteria</taxon>
        <taxon>Bacillati</taxon>
        <taxon>Actinomycetota</taxon>
        <taxon>Actinomycetes</taxon>
        <taxon>Micrococcales</taxon>
        <taxon>Microbacteriaceae</taxon>
        <taxon>Naasia</taxon>
    </lineage>
</organism>
<gene>
    <name evidence="5" type="ORF">E6C64_11295</name>
</gene>
<dbReference type="PROSITE" id="PS00041">
    <property type="entry name" value="HTH_ARAC_FAMILY_1"/>
    <property type="match status" value="1"/>
</dbReference>
<dbReference type="InterPro" id="IPR035418">
    <property type="entry name" value="AraC-bd_2"/>
</dbReference>
<proteinExistence type="predicted"/>
<evidence type="ECO:0000256" key="3">
    <source>
        <dbReference type="ARBA" id="ARBA00023163"/>
    </source>
</evidence>
<dbReference type="InterPro" id="IPR018060">
    <property type="entry name" value="HTH_AraC"/>
</dbReference>
<keyword evidence="3" id="KW-0804">Transcription</keyword>
<dbReference type="PANTHER" id="PTHR46796:SF6">
    <property type="entry name" value="ARAC SUBFAMILY"/>
    <property type="match status" value="1"/>
</dbReference>
<protein>
    <submittedName>
        <fullName evidence="5">Helix-turn-helix domain-containing protein</fullName>
    </submittedName>
</protein>
<comment type="caution">
    <text evidence="5">The sequence shown here is derived from an EMBL/GenBank/DDBJ whole genome shotgun (WGS) entry which is preliminary data.</text>
</comment>
<dbReference type="GO" id="GO:0043565">
    <property type="term" value="F:sequence-specific DNA binding"/>
    <property type="evidence" value="ECO:0007669"/>
    <property type="project" value="InterPro"/>
</dbReference>
<dbReference type="InterPro" id="IPR020449">
    <property type="entry name" value="Tscrpt_reg_AraC-type_HTH"/>
</dbReference>
<dbReference type="InterPro" id="IPR009057">
    <property type="entry name" value="Homeodomain-like_sf"/>
</dbReference>
<feature type="domain" description="HTH araC/xylS-type" evidence="4">
    <location>
        <begin position="219"/>
        <end position="311"/>
    </location>
</feature>
<accession>A0A4S4FGD0</accession>
<sequence length="311" mass="34122">MAMSEVGEAYLRGTSRGLPPGQDYDYFCESICEVYVGVLPQRPDHEYPADFALYDLGATRLGLLSAPGGPAVRDRHSLSQSPDDGIFLNFSRSSWELEHLGRQWTVPAGTPWLLDNSESYRLTFDPTRRMSLYTIRFPRASLGDPGSGDVRRINDRITTTEAGRHFTAQAGLLAAMVDLHQLDTASAMAGALVGLVNAVAGAGDEHPVDRLGVFKLAARSQLTNPAYTIASLARDFSCSIRTIQTAFGERGETFSDWFAVERLELARERLASAAWSSRSIAQIATSVGFADVSTFHRHFRSRFGTTPAKLR</sequence>
<dbReference type="InterPro" id="IPR018062">
    <property type="entry name" value="HTH_AraC-typ_CS"/>
</dbReference>
<evidence type="ECO:0000313" key="6">
    <source>
        <dbReference type="Proteomes" id="UP000309133"/>
    </source>
</evidence>
<evidence type="ECO:0000259" key="4">
    <source>
        <dbReference type="PROSITE" id="PS01124"/>
    </source>
</evidence>